<accession>A0A3L8PZY3</accession>
<keyword evidence="1" id="KW-0472">Membrane</keyword>
<reference evidence="2 3" key="1">
    <citation type="submission" date="2018-09" db="EMBL/GenBank/DDBJ databases">
        <title>Phylogeny of the Shewanellaceae, and recommendation for two new genera, Pseudoshewanella and Parashewanella.</title>
        <authorList>
            <person name="Wang G."/>
        </authorList>
    </citation>
    <scope>NUCLEOTIDE SEQUENCE [LARGE SCALE GENOMIC DNA]</scope>
    <source>
        <strain evidence="2 3">C51</strain>
    </source>
</reference>
<organism evidence="2 3">
    <name type="scientific">Parashewanella curva</name>
    <dbReference type="NCBI Taxonomy" id="2338552"/>
    <lineage>
        <taxon>Bacteria</taxon>
        <taxon>Pseudomonadati</taxon>
        <taxon>Pseudomonadota</taxon>
        <taxon>Gammaproteobacteria</taxon>
        <taxon>Alteromonadales</taxon>
        <taxon>Shewanellaceae</taxon>
        <taxon>Parashewanella</taxon>
    </lineage>
</organism>
<gene>
    <name evidence="2" type="ORF">D5018_04325</name>
</gene>
<feature type="transmembrane region" description="Helical" evidence="1">
    <location>
        <begin position="67"/>
        <end position="86"/>
    </location>
</feature>
<proteinExistence type="predicted"/>
<sequence>MNEVISNWTSFSWWLNHIPAALVALGIGGLFKYVPKFWRALVRKIQIRELNKIRKTRFNYSAVHYEISKTHSLMLLFSTLCIYYLYEFSISAEEQGGLMALIKTLPLYIVEIFYFYQRSFTKLLIKSVGKIS</sequence>
<evidence type="ECO:0000256" key="1">
    <source>
        <dbReference type="SAM" id="Phobius"/>
    </source>
</evidence>
<keyword evidence="1" id="KW-1133">Transmembrane helix</keyword>
<name>A0A3L8PZY3_9GAMM</name>
<comment type="caution">
    <text evidence="2">The sequence shown here is derived from an EMBL/GenBank/DDBJ whole genome shotgun (WGS) entry which is preliminary data.</text>
</comment>
<protein>
    <submittedName>
        <fullName evidence="2">Uncharacterized protein</fullName>
    </submittedName>
</protein>
<keyword evidence="1" id="KW-0812">Transmembrane</keyword>
<evidence type="ECO:0000313" key="3">
    <source>
        <dbReference type="Proteomes" id="UP000281474"/>
    </source>
</evidence>
<dbReference type="OrthoDB" id="6401989at2"/>
<keyword evidence="3" id="KW-1185">Reference proteome</keyword>
<dbReference type="RefSeq" id="WP_121837779.1">
    <property type="nucleotide sequence ID" value="NZ_ML014759.1"/>
</dbReference>
<feature type="transmembrane region" description="Helical" evidence="1">
    <location>
        <begin position="98"/>
        <end position="116"/>
    </location>
</feature>
<dbReference type="AlphaFoldDB" id="A0A3L8PZY3"/>
<evidence type="ECO:0000313" key="2">
    <source>
        <dbReference type="EMBL" id="RLV60875.1"/>
    </source>
</evidence>
<dbReference type="Proteomes" id="UP000281474">
    <property type="component" value="Unassembled WGS sequence"/>
</dbReference>
<dbReference type="EMBL" id="QZEI01000010">
    <property type="protein sequence ID" value="RLV60875.1"/>
    <property type="molecule type" value="Genomic_DNA"/>
</dbReference>
<feature type="transmembrane region" description="Helical" evidence="1">
    <location>
        <begin position="12"/>
        <end position="34"/>
    </location>
</feature>